<organism evidence="1">
    <name type="scientific">Rhizophora mucronata</name>
    <name type="common">Asiatic mangrove</name>
    <dbReference type="NCBI Taxonomy" id="61149"/>
    <lineage>
        <taxon>Eukaryota</taxon>
        <taxon>Viridiplantae</taxon>
        <taxon>Streptophyta</taxon>
        <taxon>Embryophyta</taxon>
        <taxon>Tracheophyta</taxon>
        <taxon>Spermatophyta</taxon>
        <taxon>Magnoliopsida</taxon>
        <taxon>eudicotyledons</taxon>
        <taxon>Gunneridae</taxon>
        <taxon>Pentapetalae</taxon>
        <taxon>rosids</taxon>
        <taxon>fabids</taxon>
        <taxon>Malpighiales</taxon>
        <taxon>Rhizophoraceae</taxon>
        <taxon>Rhizophora</taxon>
    </lineage>
</organism>
<accession>A0A2P2KBG9</accession>
<sequence length="15" mass="1705">MKSNMQILGILSRVD</sequence>
<name>A0A2P2KBG9_RHIMU</name>
<proteinExistence type="predicted"/>
<reference evidence="1" key="1">
    <citation type="submission" date="2018-02" db="EMBL/GenBank/DDBJ databases">
        <title>Rhizophora mucronata_Transcriptome.</title>
        <authorList>
            <person name="Meera S.P."/>
            <person name="Sreeshan A."/>
            <person name="Augustine A."/>
        </authorList>
    </citation>
    <scope>NUCLEOTIDE SEQUENCE</scope>
    <source>
        <tissue evidence="1">Leaf</tissue>
    </source>
</reference>
<protein>
    <submittedName>
        <fullName evidence="1">Serine/threonine protein phosphatase 2A 57 kDa regulatory subunit B' iota isoform-like</fullName>
    </submittedName>
</protein>
<evidence type="ECO:0000313" key="1">
    <source>
        <dbReference type="EMBL" id="MBX03080.1"/>
    </source>
</evidence>
<dbReference type="EMBL" id="GGEC01022596">
    <property type="protein sequence ID" value="MBX03080.1"/>
    <property type="molecule type" value="Transcribed_RNA"/>
</dbReference>